<dbReference type="EMBL" id="BTRK01000001">
    <property type="protein sequence ID" value="GMR30957.1"/>
    <property type="molecule type" value="Genomic_DNA"/>
</dbReference>
<reference evidence="3" key="1">
    <citation type="submission" date="2022-10" db="EMBL/GenBank/DDBJ databases">
        <title>Genome assembly of Pristionchus species.</title>
        <authorList>
            <person name="Yoshida K."/>
            <person name="Sommer R.J."/>
        </authorList>
    </citation>
    <scope>NUCLEOTIDE SEQUENCE [LARGE SCALE GENOMIC DNA]</scope>
    <source>
        <strain evidence="3">RS5460</strain>
    </source>
</reference>
<gene>
    <name evidence="2" type="ORF">PMAYCL1PPCAC_01152</name>
</gene>
<evidence type="ECO:0000313" key="2">
    <source>
        <dbReference type="EMBL" id="GMR30957.1"/>
    </source>
</evidence>
<dbReference type="Proteomes" id="UP001328107">
    <property type="component" value="Unassembled WGS sequence"/>
</dbReference>
<evidence type="ECO:0000313" key="3">
    <source>
        <dbReference type="Proteomes" id="UP001328107"/>
    </source>
</evidence>
<organism evidence="2 3">
    <name type="scientific">Pristionchus mayeri</name>
    <dbReference type="NCBI Taxonomy" id="1317129"/>
    <lineage>
        <taxon>Eukaryota</taxon>
        <taxon>Metazoa</taxon>
        <taxon>Ecdysozoa</taxon>
        <taxon>Nematoda</taxon>
        <taxon>Chromadorea</taxon>
        <taxon>Rhabditida</taxon>
        <taxon>Rhabditina</taxon>
        <taxon>Diplogasteromorpha</taxon>
        <taxon>Diplogasteroidea</taxon>
        <taxon>Neodiplogasteridae</taxon>
        <taxon>Pristionchus</taxon>
    </lineage>
</organism>
<protein>
    <submittedName>
        <fullName evidence="2">Uncharacterized protein</fullName>
    </submittedName>
</protein>
<keyword evidence="3" id="KW-1185">Reference proteome</keyword>
<feature type="non-terminal residue" evidence="2">
    <location>
        <position position="144"/>
    </location>
</feature>
<feature type="compositionally biased region" description="Basic and acidic residues" evidence="1">
    <location>
        <begin position="73"/>
        <end position="83"/>
    </location>
</feature>
<name>A0AAN4Z402_9BILA</name>
<comment type="caution">
    <text evidence="2">The sequence shown here is derived from an EMBL/GenBank/DDBJ whole genome shotgun (WGS) entry which is preliminary data.</text>
</comment>
<accession>A0AAN4Z402</accession>
<sequence length="144" mass="16462">MEGLVIGVTHNWNFFWEEDPSENVKKSAVINSCREIMKGFDLFTQIIRIKMRKEEENDESNNQTGGVPFFKNDQPDDVKEEPMEIKEETIDEFSDLKQEEPIADIFCPSTGNSRPTNVLIRTSIAKKTRDSGHSKVPTILKVVS</sequence>
<proteinExistence type="predicted"/>
<evidence type="ECO:0000256" key="1">
    <source>
        <dbReference type="SAM" id="MobiDB-lite"/>
    </source>
</evidence>
<dbReference type="AlphaFoldDB" id="A0AAN4Z402"/>
<feature type="region of interest" description="Disordered" evidence="1">
    <location>
        <begin position="53"/>
        <end position="83"/>
    </location>
</feature>